<keyword evidence="2" id="KW-1185">Reference proteome</keyword>
<organism evidence="1 2">
    <name type="scientific">Lysinibacillus xylanilyticus</name>
    <dbReference type="NCBI Taxonomy" id="582475"/>
    <lineage>
        <taxon>Bacteria</taxon>
        <taxon>Bacillati</taxon>
        <taxon>Bacillota</taxon>
        <taxon>Bacilli</taxon>
        <taxon>Bacillales</taxon>
        <taxon>Bacillaceae</taxon>
        <taxon>Lysinibacillus</taxon>
    </lineage>
</organism>
<reference evidence="1 2" key="1">
    <citation type="submission" date="2022-05" db="EMBL/GenBank/DDBJ databases">
        <title>Genome Sequencing of Bee-Associated Microbes.</title>
        <authorList>
            <person name="Dunlap C."/>
        </authorList>
    </citation>
    <scope>NUCLEOTIDE SEQUENCE [LARGE SCALE GENOMIC DNA]</scope>
    <source>
        <strain evidence="1 2">NRRL BD-083</strain>
    </source>
</reference>
<protein>
    <recommendedName>
        <fullName evidence="3">SMI1/KNR4 family protein</fullName>
    </recommendedName>
</protein>
<proteinExistence type="predicted"/>
<evidence type="ECO:0000313" key="1">
    <source>
        <dbReference type="EMBL" id="MCY9545476.1"/>
    </source>
</evidence>
<evidence type="ECO:0008006" key="3">
    <source>
        <dbReference type="Google" id="ProtNLM"/>
    </source>
</evidence>
<comment type="caution">
    <text evidence="1">The sequence shown here is derived from an EMBL/GenBank/DDBJ whole genome shotgun (WGS) entry which is preliminary data.</text>
</comment>
<sequence length="187" mass="22050">MNNEKFTSKLKKFIDYLKEGEPKEHSEQNNFAIQIGIKKSHLFGYSDNPLPLNCGIILMEYKNEIIILGHLDQNKFISNNNENFKVTIASDGRKNDNPKLYVISPEKNYYIDKDTILSDNEKIYIYWQYGKDNCLSIICHDQAQGETKYEHLYYESDESMNPLKIITYHILQYLEDKQQIKDVGYDE</sequence>
<dbReference type="EMBL" id="JAMDLZ010000003">
    <property type="protein sequence ID" value="MCY9545476.1"/>
    <property type="molecule type" value="Genomic_DNA"/>
</dbReference>
<dbReference type="Proteomes" id="UP001527052">
    <property type="component" value="Unassembled WGS sequence"/>
</dbReference>
<accession>A0ABT4EMB2</accession>
<dbReference type="RefSeq" id="WP_268635714.1">
    <property type="nucleotide sequence ID" value="NZ_JAMDLZ010000003.1"/>
</dbReference>
<evidence type="ECO:0000313" key="2">
    <source>
        <dbReference type="Proteomes" id="UP001527052"/>
    </source>
</evidence>
<gene>
    <name evidence="1" type="ORF">M5W82_00810</name>
</gene>
<name>A0ABT4EMB2_9BACI</name>